<dbReference type="PROSITE" id="PS51732">
    <property type="entry name" value="ASN_GLN_ASE_3"/>
    <property type="match status" value="1"/>
</dbReference>
<dbReference type="InterPro" id="IPR027475">
    <property type="entry name" value="Asparaginase/glutaminase_AS2"/>
</dbReference>
<dbReference type="EMBL" id="MIQH01000763">
    <property type="protein sequence ID" value="OIR24239.1"/>
    <property type="molecule type" value="Genomic_DNA"/>
</dbReference>
<dbReference type="PROSITE" id="PS00917">
    <property type="entry name" value="ASN_GLN_ASE_2"/>
    <property type="match status" value="1"/>
</dbReference>
<feature type="binding site" evidence="2">
    <location>
        <position position="53"/>
    </location>
    <ligand>
        <name>substrate</name>
    </ligand>
</feature>
<accession>A0A1J5UJ01</accession>
<dbReference type="KEGG" id="bthg:MS2017_0350"/>
<dbReference type="InterPro" id="IPR036152">
    <property type="entry name" value="Asp/glu_Ase-like_sf"/>
</dbReference>
<dbReference type="EMBL" id="CP024634">
    <property type="protein sequence ID" value="AYQ56096.1"/>
    <property type="molecule type" value="Genomic_DNA"/>
</dbReference>
<name>A0A1J5UJ01_9GAMM</name>
<dbReference type="PANTHER" id="PTHR11707">
    <property type="entry name" value="L-ASPARAGINASE"/>
    <property type="match status" value="1"/>
</dbReference>
<dbReference type="Pfam" id="PF00710">
    <property type="entry name" value="Asparaginase"/>
    <property type="match status" value="1"/>
</dbReference>
<dbReference type="PIRSF" id="PIRSF500176">
    <property type="entry name" value="L_ASNase"/>
    <property type="match status" value="1"/>
</dbReference>
<feature type="binding site" evidence="2">
    <location>
        <begin position="82"/>
        <end position="83"/>
    </location>
    <ligand>
        <name>substrate</name>
    </ligand>
</feature>
<dbReference type="Proteomes" id="UP000182798">
    <property type="component" value="Unassembled WGS sequence"/>
</dbReference>
<dbReference type="SUPFAM" id="SSF53774">
    <property type="entry name" value="Glutaminase/Asparaginase"/>
    <property type="match status" value="1"/>
</dbReference>
<protein>
    <submittedName>
        <fullName evidence="5 6">Asparaginase</fullName>
    </submittedName>
</protein>
<dbReference type="InterPro" id="IPR037152">
    <property type="entry name" value="L-asparaginase_N_sf"/>
</dbReference>
<dbReference type="InterPro" id="IPR006034">
    <property type="entry name" value="Asparaginase/glutaminase-like"/>
</dbReference>
<dbReference type="Proteomes" id="UP000278334">
    <property type="component" value="Chromosome"/>
</dbReference>
<dbReference type="AlphaFoldDB" id="A0A1J5UJ01"/>
<evidence type="ECO:0000313" key="7">
    <source>
        <dbReference type="Proteomes" id="UP000182798"/>
    </source>
</evidence>
<organism evidence="6 7">
    <name type="scientific">Bathymodiolus thermophilus thioautotrophic gill symbiont</name>
    <dbReference type="NCBI Taxonomy" id="2360"/>
    <lineage>
        <taxon>Bacteria</taxon>
        <taxon>Pseudomonadati</taxon>
        <taxon>Pseudomonadota</taxon>
        <taxon>Gammaproteobacteria</taxon>
        <taxon>sulfur-oxidizing symbionts</taxon>
    </lineage>
</organism>
<dbReference type="InterPro" id="IPR027474">
    <property type="entry name" value="L-asparaginase_N"/>
</dbReference>
<dbReference type="PRINTS" id="PR00139">
    <property type="entry name" value="ASNGLNASE"/>
</dbReference>
<evidence type="ECO:0000256" key="3">
    <source>
        <dbReference type="PROSITE-ProRule" id="PRU10100"/>
    </source>
</evidence>
<gene>
    <name evidence="6" type="ORF">BGC33_09795</name>
    <name evidence="5" type="ORF">MS2017_0350</name>
</gene>
<reference evidence="6" key="2">
    <citation type="journal article" date="2017" name="Stand. Genomic Sci.">
        <title>Genome sequence of the sulfur-oxidizing Bathymodiolus thermophilus gill endosymbiont.</title>
        <authorList>
            <person name="Ponnudurai R."/>
            <person name="Sayavedra L."/>
            <person name="Kleiner M."/>
            <person name="Heiden S.E."/>
            <person name="Thurmer A."/>
            <person name="Felbeck H."/>
            <person name="Schluter R."/>
            <person name="Sievert S.M."/>
            <person name="Daniel R."/>
            <person name="Schweder T."/>
            <person name="Markert S."/>
        </authorList>
    </citation>
    <scope>NUCLEOTIDE SEQUENCE</scope>
    <source>
        <strain evidence="6">BAT/CrabSpa'14</strain>
    </source>
</reference>
<reference evidence="5 8" key="3">
    <citation type="submission" date="2017-11" db="EMBL/GenBank/DDBJ databases">
        <title>Genome sequence of the bacterial symbiont EPR9N from a vent mussel Bathymodiolus thermophilus.</title>
        <authorList>
            <person name="Won Y.-J."/>
        </authorList>
    </citation>
    <scope>NUCLEOTIDE SEQUENCE [LARGE SCALE GENOMIC DNA]</scope>
    <source>
        <strain evidence="5 8">EPR9N</strain>
    </source>
</reference>
<reference evidence="7" key="1">
    <citation type="submission" date="2016-09" db="EMBL/GenBank/DDBJ databases">
        <title>Genome Sequence of Bathymodiolus thermophilus sulfur-oxidizing gill endosymbiont.</title>
        <authorList>
            <person name="Ponnudurai R."/>
            <person name="Kleiner M."/>
            <person name="Sayavedra L."/>
            <person name="Thuermer A."/>
            <person name="Felbeck H."/>
            <person name="Schlueter R."/>
            <person name="Schweder T."/>
            <person name="Markert S."/>
        </authorList>
    </citation>
    <scope>NUCLEOTIDE SEQUENCE [LARGE SCALE GENOMIC DNA]</scope>
    <source>
        <strain evidence="7">BAT/CrabSpa'14</strain>
    </source>
</reference>
<feature type="active site" description="O-isoaspartyl threonine intermediate" evidence="1">
    <location>
        <position position="11"/>
    </location>
</feature>
<evidence type="ECO:0000313" key="5">
    <source>
        <dbReference type="EMBL" id="AYQ56096.1"/>
    </source>
</evidence>
<feature type="domain" description="L-asparaginase N-terminal" evidence="4">
    <location>
        <begin position="2"/>
        <end position="154"/>
    </location>
</feature>
<evidence type="ECO:0000256" key="1">
    <source>
        <dbReference type="PIRSR" id="PIRSR001220-1"/>
    </source>
</evidence>
<evidence type="ECO:0000313" key="8">
    <source>
        <dbReference type="Proteomes" id="UP000278334"/>
    </source>
</evidence>
<dbReference type="OrthoDB" id="9788068at2"/>
<dbReference type="GO" id="GO:0004067">
    <property type="term" value="F:asparaginase activity"/>
    <property type="evidence" value="ECO:0007669"/>
    <property type="project" value="UniProtKB-UniRule"/>
</dbReference>
<proteinExistence type="predicted"/>
<evidence type="ECO:0000313" key="6">
    <source>
        <dbReference type="EMBL" id="OIR24239.1"/>
    </source>
</evidence>
<sequence length="164" mass="18211">MKIKFLITGGTIDKVYNELDGQLVFKKTQLVDMLNRAHSMVDTLSEVLFLKDSLEMNDADRSLILSKCLACEERAVVITHGTDTMVETAKLLGENIQDKTIVLFGAMVPYSVNQSDALFNLGFALSSVQNQPSGVYIAMNGKLFDFDKVQKNRALGVFENIQVL</sequence>
<dbReference type="PANTHER" id="PTHR11707:SF28">
    <property type="entry name" value="60 KDA LYSOPHOSPHOLIPASE"/>
    <property type="match status" value="1"/>
</dbReference>
<dbReference type="PIRSF" id="PIRSF001220">
    <property type="entry name" value="L-ASNase_gatD"/>
    <property type="match status" value="1"/>
</dbReference>
<feature type="active site" evidence="3">
    <location>
        <position position="82"/>
    </location>
</feature>
<evidence type="ECO:0000259" key="4">
    <source>
        <dbReference type="Pfam" id="PF00710"/>
    </source>
</evidence>
<evidence type="ECO:0000256" key="2">
    <source>
        <dbReference type="PIRSR" id="PIRSR001220-2"/>
    </source>
</evidence>
<dbReference type="RefSeq" id="WP_071564840.1">
    <property type="nucleotide sequence ID" value="NZ_CAESAR020000010.1"/>
</dbReference>
<dbReference type="Gene3D" id="3.40.50.1170">
    <property type="entry name" value="L-asparaginase, N-terminal domain"/>
    <property type="match status" value="1"/>
</dbReference>